<dbReference type="Proteomes" id="UP000078463">
    <property type="component" value="Chromosome"/>
</dbReference>
<dbReference type="InterPro" id="IPR002539">
    <property type="entry name" value="MaoC-like_dom"/>
</dbReference>
<dbReference type="KEGG" id="pwu:A8O14_08670"/>
<sequence length="161" mass="18186">MHKITLGSLNELKNWVGKQLPPSDWQEITQQRIDLFAEAGGDNQWIHVDPVRAAKESPYGVTIAHGFLILSLLSRFFTDTVHIDGVTLSINYGANKVRFTDPVLVNSRVRAHFTLTSLEAFKGGVQIIWNVSIEQEDKERPCMIAEWVSRRYGAFDSEASQ</sequence>
<protein>
    <recommendedName>
        <fullName evidence="1">MaoC-like domain-containing protein</fullName>
    </recommendedName>
</protein>
<gene>
    <name evidence="2" type="ORF">A8O14_08670</name>
</gene>
<dbReference type="SUPFAM" id="SSF54637">
    <property type="entry name" value="Thioesterase/thiol ester dehydrase-isomerase"/>
    <property type="match status" value="1"/>
</dbReference>
<dbReference type="PANTHER" id="PTHR42993:SF1">
    <property type="entry name" value="MAOC-LIKE DEHYDRATASE DOMAIN-CONTAINING PROTEIN"/>
    <property type="match status" value="1"/>
</dbReference>
<accession>A0A191UGP5</accession>
<dbReference type="EMBL" id="CP015922">
    <property type="protein sequence ID" value="ANJ00143.1"/>
    <property type="molecule type" value="Genomic_DNA"/>
</dbReference>
<feature type="domain" description="MaoC-like" evidence="1">
    <location>
        <begin position="15"/>
        <end position="122"/>
    </location>
</feature>
<evidence type="ECO:0000313" key="2">
    <source>
        <dbReference type="EMBL" id="ANJ00143.1"/>
    </source>
</evidence>
<dbReference type="PANTHER" id="PTHR42993">
    <property type="entry name" value="MAOC-LIKE DEHYDRATASE DOMAIN-CONTAINING PROTEIN"/>
    <property type="match status" value="1"/>
</dbReference>
<dbReference type="RefSeq" id="WP_068949149.1">
    <property type="nucleotide sequence ID" value="NZ_CP015922.1"/>
</dbReference>
<dbReference type="Pfam" id="PF01575">
    <property type="entry name" value="MaoC_dehydratas"/>
    <property type="match status" value="1"/>
</dbReference>
<evidence type="ECO:0000259" key="1">
    <source>
        <dbReference type="Pfam" id="PF01575"/>
    </source>
</evidence>
<dbReference type="AlphaFoldDB" id="A0A191UGP5"/>
<evidence type="ECO:0000313" key="3">
    <source>
        <dbReference type="Proteomes" id="UP000078463"/>
    </source>
</evidence>
<dbReference type="Gene3D" id="3.10.129.10">
    <property type="entry name" value="Hotdog Thioesterase"/>
    <property type="match status" value="1"/>
</dbReference>
<keyword evidence="3" id="KW-1185">Reference proteome</keyword>
<dbReference type="STRING" id="1743168.A8O14_08670"/>
<name>A0A191UGP5_9BURK</name>
<proteinExistence type="predicted"/>
<dbReference type="CDD" id="cd03450">
    <property type="entry name" value="NodN"/>
    <property type="match status" value="1"/>
</dbReference>
<dbReference type="InterPro" id="IPR029069">
    <property type="entry name" value="HotDog_dom_sf"/>
</dbReference>
<dbReference type="InterPro" id="IPR039375">
    <property type="entry name" value="NodN-like"/>
</dbReference>
<reference evidence="3" key="1">
    <citation type="submission" date="2016-05" db="EMBL/GenBank/DDBJ databases">
        <title>Polynucleobacter sp. QLW-P1FAT50C-4 genome.</title>
        <authorList>
            <person name="Hahn M.W."/>
        </authorList>
    </citation>
    <scope>NUCLEOTIDE SEQUENCE [LARGE SCALE GENOMIC DNA]</scope>
    <source>
        <strain evidence="3">QLW-P1FAT50C-4</strain>
    </source>
</reference>
<organism evidence="2 3">
    <name type="scientific">Polynucleobacter wuianus</name>
    <dbReference type="NCBI Taxonomy" id="1743168"/>
    <lineage>
        <taxon>Bacteria</taxon>
        <taxon>Pseudomonadati</taxon>
        <taxon>Pseudomonadota</taxon>
        <taxon>Betaproteobacteria</taxon>
        <taxon>Burkholderiales</taxon>
        <taxon>Burkholderiaceae</taxon>
        <taxon>Polynucleobacter</taxon>
    </lineage>
</organism>
<dbReference type="OrthoDB" id="9801735at2"/>